<organism evidence="2 3">
    <name type="scientific">Massilia haematophila</name>
    <dbReference type="NCBI Taxonomy" id="457923"/>
    <lineage>
        <taxon>Bacteria</taxon>
        <taxon>Pseudomonadati</taxon>
        <taxon>Pseudomonadota</taxon>
        <taxon>Betaproteobacteria</taxon>
        <taxon>Burkholderiales</taxon>
        <taxon>Oxalobacteraceae</taxon>
        <taxon>Telluria group</taxon>
        <taxon>Massilia</taxon>
    </lineage>
</organism>
<evidence type="ECO:0000256" key="1">
    <source>
        <dbReference type="SAM" id="SignalP"/>
    </source>
</evidence>
<reference evidence="3" key="1">
    <citation type="journal article" date="2019" name="Int. J. Syst. Evol. Microbiol.">
        <title>The Global Catalogue of Microorganisms (GCM) 10K type strain sequencing project: providing services to taxonomists for standard genome sequencing and annotation.</title>
        <authorList>
            <consortium name="The Broad Institute Genomics Platform"/>
            <consortium name="The Broad Institute Genome Sequencing Center for Infectious Disease"/>
            <person name="Wu L."/>
            <person name="Ma J."/>
        </authorList>
    </citation>
    <scope>NUCLEOTIDE SEQUENCE [LARGE SCALE GENOMIC DNA]</scope>
    <source>
        <strain evidence="3">CCM 7480</strain>
    </source>
</reference>
<comment type="caution">
    <text evidence="2">The sequence shown here is derived from an EMBL/GenBank/DDBJ whole genome shotgun (WGS) entry which is preliminary data.</text>
</comment>
<dbReference type="RefSeq" id="WP_379737066.1">
    <property type="nucleotide sequence ID" value="NZ_JBHRVV010000001.1"/>
</dbReference>
<feature type="chain" id="PRO_5045612902" evidence="1">
    <location>
        <begin position="23"/>
        <end position="162"/>
    </location>
</feature>
<evidence type="ECO:0000313" key="2">
    <source>
        <dbReference type="EMBL" id="MFC3460559.1"/>
    </source>
</evidence>
<evidence type="ECO:0000313" key="3">
    <source>
        <dbReference type="Proteomes" id="UP001595665"/>
    </source>
</evidence>
<accession>A0ABV7PRI6</accession>
<sequence length="162" mass="18315">MKIVTQSLGALILVLFTSQAQAEALKRVYLDKKNNVHLQTKQGRDRQVTRKGSASMLKLAPDNETVAWLVLNTWTAEGDDKPGSEELVIYRNGKSASIKCGPFIRDYWFWQNGNQVAIDCGGRRFAGREILYDVKTLKKLETIDQAEVPIDKRPEWSNSSDD</sequence>
<keyword evidence="3" id="KW-1185">Reference proteome</keyword>
<dbReference type="EMBL" id="JBHRVV010000001">
    <property type="protein sequence ID" value="MFC3460559.1"/>
    <property type="molecule type" value="Genomic_DNA"/>
</dbReference>
<proteinExistence type="predicted"/>
<gene>
    <name evidence="2" type="ORF">ACFOPH_20260</name>
</gene>
<protein>
    <submittedName>
        <fullName evidence="2">Uncharacterized protein</fullName>
    </submittedName>
</protein>
<keyword evidence="1" id="KW-0732">Signal</keyword>
<name>A0ABV7PRI6_9BURK</name>
<feature type="signal peptide" evidence="1">
    <location>
        <begin position="1"/>
        <end position="22"/>
    </location>
</feature>
<dbReference type="Proteomes" id="UP001595665">
    <property type="component" value="Unassembled WGS sequence"/>
</dbReference>